<name>A0A7X5QZX4_9MICO</name>
<dbReference type="CDD" id="cd00757">
    <property type="entry name" value="ThiF_MoeB_HesA_family"/>
    <property type="match status" value="1"/>
</dbReference>
<dbReference type="PROSITE" id="PS50206">
    <property type="entry name" value="RHODANESE_3"/>
    <property type="match status" value="1"/>
</dbReference>
<organism evidence="5 6">
    <name type="scientific">Lysinibacter cavernae</name>
    <dbReference type="NCBI Taxonomy" id="1640652"/>
    <lineage>
        <taxon>Bacteria</taxon>
        <taxon>Bacillati</taxon>
        <taxon>Actinomycetota</taxon>
        <taxon>Actinomycetes</taxon>
        <taxon>Micrococcales</taxon>
        <taxon>Microbacteriaceae</taxon>
        <taxon>Lysinibacter</taxon>
    </lineage>
</organism>
<accession>A0A7X5QZX4</accession>
<dbReference type="InterPro" id="IPR035985">
    <property type="entry name" value="Ubiquitin-activating_enz"/>
</dbReference>
<dbReference type="GO" id="GO:0004792">
    <property type="term" value="F:thiosulfate-cyanide sulfurtransferase activity"/>
    <property type="evidence" value="ECO:0007669"/>
    <property type="project" value="TreeGrafter"/>
</dbReference>
<dbReference type="InterPro" id="IPR000594">
    <property type="entry name" value="ThiF_NAD_FAD-bd"/>
</dbReference>
<dbReference type="Proteomes" id="UP000541033">
    <property type="component" value="Unassembled WGS sequence"/>
</dbReference>
<dbReference type="GO" id="GO:0008146">
    <property type="term" value="F:sulfotransferase activity"/>
    <property type="evidence" value="ECO:0007669"/>
    <property type="project" value="TreeGrafter"/>
</dbReference>
<dbReference type="SUPFAM" id="SSF52821">
    <property type="entry name" value="Rhodanese/Cell cycle control phosphatase"/>
    <property type="match status" value="1"/>
</dbReference>
<evidence type="ECO:0000313" key="6">
    <source>
        <dbReference type="Proteomes" id="UP000541033"/>
    </source>
</evidence>
<dbReference type="InterPro" id="IPR036873">
    <property type="entry name" value="Rhodanese-like_dom_sf"/>
</dbReference>
<dbReference type="InterPro" id="IPR045886">
    <property type="entry name" value="ThiF/MoeB/HesA"/>
</dbReference>
<dbReference type="GO" id="GO:0016779">
    <property type="term" value="F:nucleotidyltransferase activity"/>
    <property type="evidence" value="ECO:0007669"/>
    <property type="project" value="UniProtKB-KW"/>
</dbReference>
<keyword evidence="3" id="KW-0067">ATP-binding</keyword>
<protein>
    <submittedName>
        <fullName evidence="5">Adenylyltransferase/sulfurtransferase</fullName>
    </submittedName>
</protein>
<reference evidence="5 6" key="1">
    <citation type="submission" date="2020-02" db="EMBL/GenBank/DDBJ databases">
        <title>Sequencing the genomes of 1000 actinobacteria strains.</title>
        <authorList>
            <person name="Klenk H.-P."/>
        </authorList>
    </citation>
    <scope>NUCLEOTIDE SEQUENCE [LARGE SCALE GENOMIC DNA]</scope>
    <source>
        <strain evidence="5 6">DSM 27960</strain>
    </source>
</reference>
<evidence type="ECO:0000259" key="4">
    <source>
        <dbReference type="PROSITE" id="PS50206"/>
    </source>
</evidence>
<dbReference type="AlphaFoldDB" id="A0A7X5QZX4"/>
<keyword evidence="1 5" id="KW-0808">Transferase</keyword>
<dbReference type="GO" id="GO:0008641">
    <property type="term" value="F:ubiquitin-like modifier activating enzyme activity"/>
    <property type="evidence" value="ECO:0007669"/>
    <property type="project" value="InterPro"/>
</dbReference>
<dbReference type="RefSeq" id="WP_167148357.1">
    <property type="nucleotide sequence ID" value="NZ_JAAMOX010000001.1"/>
</dbReference>
<dbReference type="Pfam" id="PF00581">
    <property type="entry name" value="Rhodanese"/>
    <property type="match status" value="1"/>
</dbReference>
<dbReference type="PANTHER" id="PTHR10953:SF102">
    <property type="entry name" value="ADENYLYLTRANSFERASE AND SULFURTRANSFERASE MOCS3"/>
    <property type="match status" value="1"/>
</dbReference>
<dbReference type="GO" id="GO:0005829">
    <property type="term" value="C:cytosol"/>
    <property type="evidence" value="ECO:0007669"/>
    <property type="project" value="TreeGrafter"/>
</dbReference>
<keyword evidence="6" id="KW-1185">Reference proteome</keyword>
<evidence type="ECO:0000313" key="5">
    <source>
        <dbReference type="EMBL" id="NIH53056.1"/>
    </source>
</evidence>
<dbReference type="EMBL" id="JAAMOX010000001">
    <property type="protein sequence ID" value="NIH53056.1"/>
    <property type="molecule type" value="Genomic_DNA"/>
</dbReference>
<dbReference type="SMART" id="SM00450">
    <property type="entry name" value="RHOD"/>
    <property type="match status" value="1"/>
</dbReference>
<evidence type="ECO:0000256" key="3">
    <source>
        <dbReference type="ARBA" id="ARBA00022840"/>
    </source>
</evidence>
<dbReference type="Pfam" id="PF00899">
    <property type="entry name" value="ThiF"/>
    <property type="match status" value="1"/>
</dbReference>
<gene>
    <name evidence="5" type="ORF">FHX76_000924</name>
</gene>
<keyword evidence="5" id="KW-0548">Nucleotidyltransferase</keyword>
<evidence type="ECO:0000256" key="1">
    <source>
        <dbReference type="ARBA" id="ARBA00022679"/>
    </source>
</evidence>
<dbReference type="GO" id="GO:0005524">
    <property type="term" value="F:ATP binding"/>
    <property type="evidence" value="ECO:0007669"/>
    <property type="project" value="UniProtKB-KW"/>
</dbReference>
<proteinExistence type="predicted"/>
<dbReference type="Gene3D" id="3.40.250.10">
    <property type="entry name" value="Rhodanese-like domain"/>
    <property type="match status" value="1"/>
</dbReference>
<dbReference type="Gene3D" id="3.40.50.720">
    <property type="entry name" value="NAD(P)-binding Rossmann-like Domain"/>
    <property type="match status" value="1"/>
</dbReference>
<comment type="caution">
    <text evidence="5">The sequence shown here is derived from an EMBL/GenBank/DDBJ whole genome shotgun (WGS) entry which is preliminary data.</text>
</comment>
<dbReference type="PANTHER" id="PTHR10953">
    <property type="entry name" value="UBIQUITIN-ACTIVATING ENZYME E1"/>
    <property type="match status" value="1"/>
</dbReference>
<sequence>MTNTPIRQLLPLVGPAEDLTAEQVTRYSRHIIIPGFGRDSQLRLANARVAVMGAGGLGSPILLYLAAAGVGTIGIIDDDRVEASNLQRQVAHGTGDIGRSKAQSARDAVLTRNPDATVILHEFRLGSHNAIETLADYDLVIDGSDNFATRYLLSDAAELLGIPCVWGSILRYNGQVSTFWAAPNDGGPGIVYRDLFAEPPAPGTVPGCADGGVLGVLCGTIGTFMATEAVKLIIGQGETLLGRILSYDALTARSREFALAPDPSRVPVTELIDYDVFCGLGIPEAEAMSIQRLPSPRPGGVASEGTRLEPTMEDTLLPDSTEWSAPELSDALAAREAGGASFQLVDVREAAEREAASIPGSIHLPLNDFFSGDAVQQLDQDVPIVLYCHHGSRSEYLLKALNQAGFDNVSHLTGGIDSWSLVVDPSTPRY</sequence>
<dbReference type="CDD" id="cd00158">
    <property type="entry name" value="RHOD"/>
    <property type="match status" value="1"/>
</dbReference>
<dbReference type="InterPro" id="IPR001763">
    <property type="entry name" value="Rhodanese-like_dom"/>
</dbReference>
<dbReference type="SUPFAM" id="SSF69572">
    <property type="entry name" value="Activating enzymes of the ubiquitin-like proteins"/>
    <property type="match status" value="1"/>
</dbReference>
<dbReference type="FunFam" id="3.40.50.720:FF:000033">
    <property type="entry name" value="Adenylyltransferase and sulfurtransferase MOCS3"/>
    <property type="match status" value="1"/>
</dbReference>
<evidence type="ECO:0000256" key="2">
    <source>
        <dbReference type="ARBA" id="ARBA00022741"/>
    </source>
</evidence>
<keyword evidence="2" id="KW-0547">Nucleotide-binding</keyword>
<feature type="domain" description="Rhodanese" evidence="4">
    <location>
        <begin position="338"/>
        <end position="428"/>
    </location>
</feature>